<gene>
    <name evidence="2" type="ORF">VitviT2T_027713</name>
</gene>
<feature type="region of interest" description="Disordered" evidence="1">
    <location>
        <begin position="78"/>
        <end position="111"/>
    </location>
</feature>
<evidence type="ECO:0000313" key="2">
    <source>
        <dbReference type="EMBL" id="WKA10121.1"/>
    </source>
</evidence>
<reference evidence="2 3" key="1">
    <citation type="journal article" date="2023" name="Hortic Res">
        <title>The complete reference genome for grapevine (Vitis vinifera L.) genetics and breeding.</title>
        <authorList>
            <person name="Shi X."/>
            <person name="Cao S."/>
            <person name="Wang X."/>
            <person name="Huang S."/>
            <person name="Wang Y."/>
            <person name="Liu Z."/>
            <person name="Liu W."/>
            <person name="Leng X."/>
            <person name="Peng Y."/>
            <person name="Wang N."/>
            <person name="Wang Y."/>
            <person name="Ma Z."/>
            <person name="Xu X."/>
            <person name="Zhang F."/>
            <person name="Xue H."/>
            <person name="Zhong H."/>
            <person name="Wang Y."/>
            <person name="Zhang K."/>
            <person name="Velt A."/>
            <person name="Avia K."/>
            <person name="Holtgrawe D."/>
            <person name="Grimplet J."/>
            <person name="Matus J.T."/>
            <person name="Ware D."/>
            <person name="Wu X."/>
            <person name="Wang H."/>
            <person name="Liu C."/>
            <person name="Fang Y."/>
            <person name="Rustenholz C."/>
            <person name="Cheng Z."/>
            <person name="Xiao H."/>
            <person name="Zhou Y."/>
        </authorList>
    </citation>
    <scope>NUCLEOTIDE SEQUENCE [LARGE SCALE GENOMIC DNA]</scope>
    <source>
        <strain evidence="3">cv. Pinot noir / PN40024</strain>
        <tissue evidence="2">Leaf</tissue>
    </source>
</reference>
<dbReference type="EMBL" id="CP126665">
    <property type="protein sequence ID" value="WKA10121.1"/>
    <property type="molecule type" value="Genomic_DNA"/>
</dbReference>
<evidence type="ECO:0000256" key="1">
    <source>
        <dbReference type="SAM" id="MobiDB-lite"/>
    </source>
</evidence>
<name>A0ABY9DT64_VITVI</name>
<feature type="compositionally biased region" description="Basic and acidic residues" evidence="1">
    <location>
        <begin position="96"/>
        <end position="111"/>
    </location>
</feature>
<keyword evidence="3" id="KW-1185">Reference proteome</keyword>
<evidence type="ECO:0000313" key="3">
    <source>
        <dbReference type="Proteomes" id="UP001227230"/>
    </source>
</evidence>
<dbReference type="Proteomes" id="UP001227230">
    <property type="component" value="Chromosome 18"/>
</dbReference>
<sequence length="213" mass="24795">MKPLRTRDGETKLIMMTRIQLLSKTLRSFTKSSKSLTKAVHDNCRRHSLGFFCFHHCARLGRRGDILRENKRVGGNTKSLGELMKLQEEDEDEEEKSQKTNKCDKEEGACQPEGERFPEMVRGMKLKQKEKQPGPGADIAMMEEVKERERRVKESYEALARLIEVEVMESSDLEQVLDLKEVLFNYPLIRNHLLVDLMNRFIMDVSNSILHRT</sequence>
<proteinExistence type="predicted"/>
<protein>
    <submittedName>
        <fullName evidence="2">Uncharacterized protein</fullName>
    </submittedName>
</protein>
<accession>A0ABY9DT64</accession>
<organism evidence="2 3">
    <name type="scientific">Vitis vinifera</name>
    <name type="common">Grape</name>
    <dbReference type="NCBI Taxonomy" id="29760"/>
    <lineage>
        <taxon>Eukaryota</taxon>
        <taxon>Viridiplantae</taxon>
        <taxon>Streptophyta</taxon>
        <taxon>Embryophyta</taxon>
        <taxon>Tracheophyta</taxon>
        <taxon>Spermatophyta</taxon>
        <taxon>Magnoliopsida</taxon>
        <taxon>eudicotyledons</taxon>
        <taxon>Gunneridae</taxon>
        <taxon>Pentapetalae</taxon>
        <taxon>rosids</taxon>
        <taxon>Vitales</taxon>
        <taxon>Vitaceae</taxon>
        <taxon>Viteae</taxon>
        <taxon>Vitis</taxon>
    </lineage>
</organism>